<reference evidence="1" key="1">
    <citation type="submission" date="2022-06" db="EMBL/GenBank/DDBJ databases">
        <title>Phylogenomic reconstructions and comparative analyses of Kickxellomycotina fungi.</title>
        <authorList>
            <person name="Reynolds N.K."/>
            <person name="Stajich J.E."/>
            <person name="Barry K."/>
            <person name="Grigoriev I.V."/>
            <person name="Crous P."/>
            <person name="Smith M.E."/>
        </authorList>
    </citation>
    <scope>NUCLEOTIDE SEQUENCE</scope>
    <source>
        <strain evidence="1">RSA 2271</strain>
    </source>
</reference>
<evidence type="ECO:0000313" key="2">
    <source>
        <dbReference type="Proteomes" id="UP001145114"/>
    </source>
</evidence>
<organism evidence="1 2">
    <name type="scientific">Spiromyces aspiralis</name>
    <dbReference type="NCBI Taxonomy" id="68401"/>
    <lineage>
        <taxon>Eukaryota</taxon>
        <taxon>Fungi</taxon>
        <taxon>Fungi incertae sedis</taxon>
        <taxon>Zoopagomycota</taxon>
        <taxon>Kickxellomycotina</taxon>
        <taxon>Kickxellomycetes</taxon>
        <taxon>Kickxellales</taxon>
        <taxon>Kickxellaceae</taxon>
        <taxon>Spiromyces</taxon>
    </lineage>
</organism>
<keyword evidence="2" id="KW-1185">Reference proteome</keyword>
<sequence>MASFFNLRGTVADSDQRAATSPTLIDSANAVAINKEGMFELVPMTDQIDSALYQHVPPNHRPKRLDPLDYLRNTLPQLADLDGLVKSCSWRALALASRSIIVRLPLSQYGEILETWTYRCLSLIRLDYPDLALREMRRLEIASQHPMADDATLDLGREVHHPMSAWPWELRVMRAQLPTILATSPRYNGTTSDRYRLIGSSITRSHALLRSLIRRIRALDDTAVNSPQRCMYRTRHIQLVFLLARLLLCLRDVPQAIHLIQDQIDGVDANPLLLAVLARLHLQYGDVRCATDIIQKLASLLPGEGDYDDLATMSQAFLAVAQGRWEEAKERFAAVSQRHPSSPAASNNIAVCNTYIGDLSMALDELDRSFTMSLSAQSEAADAKALGPAQIPETLVYNYCTLLELQLDDYKLQQAKTQKLVQIAESVGDGFDVRSLKL</sequence>
<name>A0ACC1HLH7_9FUNG</name>
<dbReference type="EMBL" id="JAMZIH010005456">
    <property type="protein sequence ID" value="KAJ1675154.1"/>
    <property type="molecule type" value="Genomic_DNA"/>
</dbReference>
<accession>A0ACC1HLH7</accession>
<evidence type="ECO:0000313" key="1">
    <source>
        <dbReference type="EMBL" id="KAJ1675154.1"/>
    </source>
</evidence>
<gene>
    <name evidence="1" type="ORF">EV182_001829</name>
</gene>
<comment type="caution">
    <text evidence="1">The sequence shown here is derived from an EMBL/GenBank/DDBJ whole genome shotgun (WGS) entry which is preliminary data.</text>
</comment>
<dbReference type="Proteomes" id="UP001145114">
    <property type="component" value="Unassembled WGS sequence"/>
</dbReference>
<proteinExistence type="predicted"/>
<protein>
    <submittedName>
        <fullName evidence="1">Uncharacterized protein</fullName>
    </submittedName>
</protein>